<dbReference type="PATRIC" id="fig|1036673.3.peg.6422"/>
<protein>
    <submittedName>
        <fullName evidence="1">Uncharacterized protein</fullName>
    </submittedName>
</protein>
<evidence type="ECO:0000313" key="1">
    <source>
        <dbReference type="EMBL" id="AEI45398.1"/>
    </source>
</evidence>
<dbReference type="KEGG" id="pms:KNP414_06880"/>
<organism evidence="1 2">
    <name type="scientific">Paenibacillus mucilaginosus (strain KNP414)</name>
    <dbReference type="NCBI Taxonomy" id="1036673"/>
    <lineage>
        <taxon>Bacteria</taxon>
        <taxon>Bacillati</taxon>
        <taxon>Bacillota</taxon>
        <taxon>Bacilli</taxon>
        <taxon>Bacillales</taxon>
        <taxon>Paenibacillaceae</taxon>
        <taxon>Paenibacillus</taxon>
    </lineage>
</organism>
<accession>F8FGM1</accession>
<dbReference type="HOGENOM" id="CLU_3219517_0_0_9"/>
<evidence type="ECO:0000313" key="2">
    <source>
        <dbReference type="Proteomes" id="UP000006620"/>
    </source>
</evidence>
<sequence length="44" mass="5294">MKDQDLLNPKRHRMLSLNRKSIPYLRERSKRLQAFGYPVFSESS</sequence>
<dbReference type="EMBL" id="CP002869">
    <property type="protein sequence ID" value="AEI45398.1"/>
    <property type="molecule type" value="Genomic_DNA"/>
</dbReference>
<dbReference type="AlphaFoldDB" id="F8FGM1"/>
<dbReference type="Proteomes" id="UP000006620">
    <property type="component" value="Chromosome"/>
</dbReference>
<proteinExistence type="predicted"/>
<gene>
    <name evidence="1" type="ordered locus">KNP414_06880</name>
</gene>
<reference evidence="1 2" key="2">
    <citation type="journal article" date="2013" name="Genome Announc.">
        <title>Genome Sequence of Growth-Improving Paenibacillus mucilaginosus Strain KNP414.</title>
        <authorList>
            <person name="Lu J.J."/>
            <person name="Wang J.F."/>
            <person name="Hu X.F."/>
        </authorList>
    </citation>
    <scope>NUCLEOTIDE SEQUENCE [LARGE SCALE GENOMIC DNA]</scope>
    <source>
        <strain evidence="1 2">KNP414</strain>
    </source>
</reference>
<name>F8FGM1_PAEMK</name>
<reference evidence="2" key="1">
    <citation type="submission" date="2011-06" db="EMBL/GenBank/DDBJ databases">
        <title>Complete genome sequence of Paenibacillus mucilaginosus KNP414.</title>
        <authorList>
            <person name="Wang J."/>
            <person name="Hu S."/>
            <person name="Hu X."/>
            <person name="Zhang B."/>
            <person name="Dong D."/>
            <person name="Zhang S."/>
            <person name="Zhao K."/>
            <person name="Wu D."/>
        </authorList>
    </citation>
    <scope>NUCLEOTIDE SEQUENCE [LARGE SCALE GENOMIC DNA]</scope>
    <source>
        <strain evidence="2">KNP414</strain>
    </source>
</reference>